<dbReference type="CDD" id="cd00520">
    <property type="entry name" value="RRF"/>
    <property type="match status" value="1"/>
</dbReference>
<evidence type="ECO:0000313" key="8">
    <source>
        <dbReference type="EMBL" id="KAK7848332.1"/>
    </source>
</evidence>
<evidence type="ECO:0000259" key="7">
    <source>
        <dbReference type="Pfam" id="PF01765"/>
    </source>
</evidence>
<protein>
    <recommendedName>
        <fullName evidence="3">Ribosome-recycling factor, chloroplastic</fullName>
    </recommendedName>
    <alternativeName>
        <fullName evidence="5">Ribosome-releasing factor, chloroplastic</fullName>
    </alternativeName>
</protein>
<organism evidence="8 9">
    <name type="scientific">Quercus suber</name>
    <name type="common">Cork oak</name>
    <dbReference type="NCBI Taxonomy" id="58331"/>
    <lineage>
        <taxon>Eukaryota</taxon>
        <taxon>Viridiplantae</taxon>
        <taxon>Streptophyta</taxon>
        <taxon>Embryophyta</taxon>
        <taxon>Tracheophyta</taxon>
        <taxon>Spermatophyta</taxon>
        <taxon>Magnoliopsida</taxon>
        <taxon>eudicotyledons</taxon>
        <taxon>Gunneridae</taxon>
        <taxon>Pentapetalae</taxon>
        <taxon>rosids</taxon>
        <taxon>fabids</taxon>
        <taxon>Fagales</taxon>
        <taxon>Fagaceae</taxon>
        <taxon>Quercus</taxon>
    </lineage>
</organism>
<evidence type="ECO:0000256" key="6">
    <source>
        <dbReference type="SAM" id="MobiDB-lite"/>
    </source>
</evidence>
<feature type="non-terminal residue" evidence="8">
    <location>
        <position position="608"/>
    </location>
</feature>
<dbReference type="InterPro" id="IPR036191">
    <property type="entry name" value="RRF_sf"/>
</dbReference>
<dbReference type="PANTHER" id="PTHR20982:SF3">
    <property type="entry name" value="MITOCHONDRIAL RIBOSOME RECYCLING FACTOR PSEUDO 1"/>
    <property type="match status" value="1"/>
</dbReference>
<reference evidence="8 9" key="1">
    <citation type="journal article" date="2018" name="Sci. Data">
        <title>The draft genome sequence of cork oak.</title>
        <authorList>
            <person name="Ramos A.M."/>
            <person name="Usie A."/>
            <person name="Barbosa P."/>
            <person name="Barros P.M."/>
            <person name="Capote T."/>
            <person name="Chaves I."/>
            <person name="Simoes F."/>
            <person name="Abreu I."/>
            <person name="Carrasquinho I."/>
            <person name="Faro C."/>
            <person name="Guimaraes J.B."/>
            <person name="Mendonca D."/>
            <person name="Nobrega F."/>
            <person name="Rodrigues L."/>
            <person name="Saibo N.J.M."/>
            <person name="Varela M.C."/>
            <person name="Egas C."/>
            <person name="Matos J."/>
            <person name="Miguel C.M."/>
            <person name="Oliveira M.M."/>
            <person name="Ricardo C.P."/>
            <person name="Goncalves S."/>
        </authorList>
    </citation>
    <scope>NUCLEOTIDE SEQUENCE [LARGE SCALE GENOMIC DNA]</scope>
    <source>
        <strain evidence="9">cv. HL8</strain>
    </source>
</reference>
<dbReference type="Gene3D" id="1.10.132.20">
    <property type="entry name" value="Ribosome-recycling factor"/>
    <property type="match status" value="1"/>
</dbReference>
<accession>A0AAW0LA68</accession>
<name>A0AAW0LA68_QUESU</name>
<evidence type="ECO:0000256" key="3">
    <source>
        <dbReference type="ARBA" id="ARBA00014063"/>
    </source>
</evidence>
<dbReference type="InterPro" id="IPR002661">
    <property type="entry name" value="Ribosome_recyc_fac"/>
</dbReference>
<sequence length="608" mass="68636">MATSFCPTTPVRSILQPQQNPPKTLLFLRGIRGVVRAATIEEIEAQKSLIEKDSKGRMEKTIDTVRSNFNSIRTGRSNPAMLDKIEVEYYGSPVSLKSIAQISTPDASSLLVQPYDKSSLKAIEKAIVGSDLGMTPNNDGEVIRLTLPQLTSERRKEKKLSEDIAKDLSSDFAEFPRAVRTNRQPQCNSYGGLSKDGFWRLNKLSLHGFSIPSELDFVLTSCCTLSLKQLYIYPSNVATLPESIIRFDRLHTLCIKGCAKLVKIPRLPQSITKVDASSCLLLDSQSSRKLLIQFGEKLGLPQDIACLGLGSNISMDPQSSSGLSLQIDLPSFLSTSEFIVFKKVYFKSESLHVNSDGEDTRCEYEIIVPGNKVPKWFNHQSIESFISFSIGPEFPTISLCLAFGLLDDVLYEYLCDVNISINGTKQELKVRLFDAIRCDHLWFYYRPHSSLQPLFQDLNLGDRNHVEISCKISHWTSKPRQVVPIIKRLGVHVECTCPPQNSHNNYEGVQPRFYQISKRIVHRRLRPFLCQGPGFILRRLYHTLCPTWSTSRQPLLKAHKIKKNSSKKNMPLGEPKSQKRSRAALNITNVSKIEDMPLGEQKIQNQFE</sequence>
<comment type="caution">
    <text evidence="8">The sequence shown here is derived from an EMBL/GenBank/DDBJ whole genome shotgun (WGS) entry which is preliminary data.</text>
</comment>
<dbReference type="SUPFAM" id="SSF55194">
    <property type="entry name" value="Ribosome recycling factor, RRF"/>
    <property type="match status" value="1"/>
</dbReference>
<evidence type="ECO:0000313" key="9">
    <source>
        <dbReference type="Proteomes" id="UP000237347"/>
    </source>
</evidence>
<keyword evidence="4" id="KW-0648">Protein biosynthesis</keyword>
<dbReference type="FunFam" id="3.30.1360.40:FF:000001">
    <property type="entry name" value="Ribosome-recycling factor"/>
    <property type="match status" value="1"/>
</dbReference>
<evidence type="ECO:0000256" key="1">
    <source>
        <dbReference type="ARBA" id="ARBA00002952"/>
    </source>
</evidence>
<dbReference type="EMBL" id="PKMF04000128">
    <property type="protein sequence ID" value="KAK7848332.1"/>
    <property type="molecule type" value="Genomic_DNA"/>
</dbReference>
<dbReference type="AlphaFoldDB" id="A0AAW0LA68"/>
<feature type="region of interest" description="Disordered" evidence="6">
    <location>
        <begin position="560"/>
        <end position="585"/>
    </location>
</feature>
<proteinExistence type="inferred from homology"/>
<dbReference type="InterPro" id="IPR023584">
    <property type="entry name" value="Ribosome_recyc_fac_dom"/>
</dbReference>
<feature type="domain" description="Ribosome recycling factor" evidence="7">
    <location>
        <begin position="66"/>
        <end position="186"/>
    </location>
</feature>
<dbReference type="Proteomes" id="UP000237347">
    <property type="component" value="Unassembled WGS sequence"/>
</dbReference>
<dbReference type="Gene3D" id="3.30.1360.40">
    <property type="match status" value="1"/>
</dbReference>
<dbReference type="GO" id="GO:0043023">
    <property type="term" value="F:ribosomal large subunit binding"/>
    <property type="evidence" value="ECO:0007669"/>
    <property type="project" value="TreeGrafter"/>
</dbReference>
<evidence type="ECO:0000256" key="4">
    <source>
        <dbReference type="ARBA" id="ARBA00022917"/>
    </source>
</evidence>
<dbReference type="GO" id="GO:0009507">
    <property type="term" value="C:chloroplast"/>
    <property type="evidence" value="ECO:0007669"/>
    <property type="project" value="TreeGrafter"/>
</dbReference>
<dbReference type="Pfam" id="PF01765">
    <property type="entry name" value="RRF"/>
    <property type="match status" value="1"/>
</dbReference>
<dbReference type="PANTHER" id="PTHR20982">
    <property type="entry name" value="RIBOSOME RECYCLING FACTOR"/>
    <property type="match status" value="1"/>
</dbReference>
<comment type="similarity">
    <text evidence="2">Belongs to the RRF family.</text>
</comment>
<keyword evidence="9" id="KW-1185">Reference proteome</keyword>
<evidence type="ECO:0000256" key="5">
    <source>
        <dbReference type="ARBA" id="ARBA00032397"/>
    </source>
</evidence>
<dbReference type="GO" id="GO:0032544">
    <property type="term" value="P:plastid translation"/>
    <property type="evidence" value="ECO:0007669"/>
    <property type="project" value="TreeGrafter"/>
</dbReference>
<gene>
    <name evidence="8" type="primary">RRF</name>
    <name evidence="8" type="ORF">CFP56_005146</name>
</gene>
<comment type="function">
    <text evidence="1">Responsible for the release of ribosomes from messenger RNA at the termination of chloroplastic protein biosynthesis.</text>
</comment>
<evidence type="ECO:0000256" key="2">
    <source>
        <dbReference type="ARBA" id="ARBA00005912"/>
    </source>
</evidence>